<feature type="DNA-binding region" description="H-T-H motif" evidence="4">
    <location>
        <begin position="28"/>
        <end position="47"/>
    </location>
</feature>
<dbReference type="STRING" id="931626.Awo_c32300"/>
<keyword evidence="1" id="KW-0805">Transcription regulation</keyword>
<reference evidence="7" key="1">
    <citation type="submission" date="2011-07" db="EMBL/GenBank/DDBJ databases">
        <title>Complete genome sequence of Acetobacterium woodii.</title>
        <authorList>
            <person name="Poehlein A."/>
            <person name="Schmidt S."/>
            <person name="Kaster A.-K."/>
            <person name="Goenrich M."/>
            <person name="Vollmers J."/>
            <person name="Thuermer A."/>
            <person name="Gottschalk G."/>
            <person name="Thauer R.K."/>
            <person name="Daniel R."/>
            <person name="Mueller V."/>
        </authorList>
    </citation>
    <scope>NUCLEOTIDE SEQUENCE [LARGE SCALE GENOMIC DNA]</scope>
    <source>
        <strain evidence="7">ATCC 29683 / DSM 1030 / JCM 2381 / KCTC 1655 / WB1</strain>
    </source>
</reference>
<dbReference type="Pfam" id="PF00440">
    <property type="entry name" value="TetR_N"/>
    <property type="match status" value="1"/>
</dbReference>
<evidence type="ECO:0000256" key="1">
    <source>
        <dbReference type="ARBA" id="ARBA00023015"/>
    </source>
</evidence>
<dbReference type="eggNOG" id="COG1309">
    <property type="taxonomic scope" value="Bacteria"/>
</dbReference>
<protein>
    <submittedName>
        <fullName evidence="6">Transcriptional regulator TetR family</fullName>
    </submittedName>
</protein>
<dbReference type="RefSeq" id="WP_014357554.1">
    <property type="nucleotide sequence ID" value="NC_016894.1"/>
</dbReference>
<dbReference type="SUPFAM" id="SSF46689">
    <property type="entry name" value="Homeodomain-like"/>
    <property type="match status" value="1"/>
</dbReference>
<sequence>MARKGLDSKIIIATAAQLVEEKGYANFSLNELAANLGVKTASLYNHIANVREVNSKISILAVNRLHQILENAILEKNRDQALMSLAIAYRNFARDNPELYKAVIRLSSCEDDPLKESGAKVVEPIITVLKRYNLNELDMIHLSRALRSSLHGFAEMEEAGFFRKPDANIDDSYKKMIAGYILLLNSYPI</sequence>
<dbReference type="EMBL" id="CP002987">
    <property type="protein sequence ID" value="AFA49958.1"/>
    <property type="molecule type" value="Genomic_DNA"/>
</dbReference>
<dbReference type="PROSITE" id="PS50977">
    <property type="entry name" value="HTH_TETR_2"/>
    <property type="match status" value="1"/>
</dbReference>
<dbReference type="GO" id="GO:0003677">
    <property type="term" value="F:DNA binding"/>
    <property type="evidence" value="ECO:0007669"/>
    <property type="project" value="UniProtKB-UniRule"/>
</dbReference>
<evidence type="ECO:0000313" key="6">
    <source>
        <dbReference type="EMBL" id="AFA49958.1"/>
    </source>
</evidence>
<dbReference type="InterPro" id="IPR025996">
    <property type="entry name" value="MT1864/Rv1816-like_C"/>
</dbReference>
<feature type="domain" description="HTH tetR-type" evidence="5">
    <location>
        <begin position="5"/>
        <end position="65"/>
    </location>
</feature>
<proteinExistence type="predicted"/>
<evidence type="ECO:0000259" key="5">
    <source>
        <dbReference type="PROSITE" id="PS50977"/>
    </source>
</evidence>
<dbReference type="PRINTS" id="PR00455">
    <property type="entry name" value="HTHTETR"/>
</dbReference>
<reference evidence="6 7" key="2">
    <citation type="journal article" date="2012" name="PLoS ONE">
        <title>An ancient pathway combining carbon dioxide fixation with the generation and utilization of a sodium ion gradient for ATP synthesis.</title>
        <authorList>
            <person name="Poehlein A."/>
            <person name="Schmidt S."/>
            <person name="Kaster A.K."/>
            <person name="Goenrich M."/>
            <person name="Vollmers J."/>
            <person name="Thurmer A."/>
            <person name="Bertsch J."/>
            <person name="Schuchmann K."/>
            <person name="Voigt B."/>
            <person name="Hecker M."/>
            <person name="Daniel R."/>
            <person name="Thauer R.K."/>
            <person name="Gottschalk G."/>
            <person name="Muller V."/>
        </authorList>
    </citation>
    <scope>NUCLEOTIDE SEQUENCE [LARGE SCALE GENOMIC DNA]</scope>
    <source>
        <strain evidence="7">ATCC 29683 / DSM 1030 / JCM 2381 / KCTC 1655 / WB1</strain>
    </source>
</reference>
<keyword evidence="2 4" id="KW-0238">DNA-binding</keyword>
<dbReference type="InterPro" id="IPR036271">
    <property type="entry name" value="Tet_transcr_reg_TetR-rel_C_sf"/>
</dbReference>
<dbReference type="Proteomes" id="UP000007177">
    <property type="component" value="Chromosome"/>
</dbReference>
<evidence type="ECO:0000313" key="7">
    <source>
        <dbReference type="Proteomes" id="UP000007177"/>
    </source>
</evidence>
<dbReference type="Gene3D" id="1.10.357.10">
    <property type="entry name" value="Tetracycline Repressor, domain 2"/>
    <property type="match status" value="1"/>
</dbReference>
<keyword evidence="3" id="KW-0804">Transcription</keyword>
<dbReference type="SUPFAM" id="SSF48498">
    <property type="entry name" value="Tetracyclin repressor-like, C-terminal domain"/>
    <property type="match status" value="1"/>
</dbReference>
<keyword evidence="7" id="KW-1185">Reference proteome</keyword>
<name>H6LK38_ACEWD</name>
<dbReference type="InterPro" id="IPR009057">
    <property type="entry name" value="Homeodomain-like_sf"/>
</dbReference>
<accession>H6LK38</accession>
<dbReference type="InterPro" id="IPR001647">
    <property type="entry name" value="HTH_TetR"/>
</dbReference>
<dbReference type="AlphaFoldDB" id="H6LK38"/>
<dbReference type="KEGG" id="awo:Awo_c32300"/>
<organism evidence="6 7">
    <name type="scientific">Acetobacterium woodii (strain ATCC 29683 / DSM 1030 / JCM 2381 / KCTC 1655 / WB1)</name>
    <dbReference type="NCBI Taxonomy" id="931626"/>
    <lineage>
        <taxon>Bacteria</taxon>
        <taxon>Bacillati</taxon>
        <taxon>Bacillota</taxon>
        <taxon>Clostridia</taxon>
        <taxon>Eubacteriales</taxon>
        <taxon>Eubacteriaceae</taxon>
        <taxon>Acetobacterium</taxon>
    </lineage>
</organism>
<evidence type="ECO:0000256" key="4">
    <source>
        <dbReference type="PROSITE-ProRule" id="PRU00335"/>
    </source>
</evidence>
<evidence type="ECO:0000256" key="3">
    <source>
        <dbReference type="ARBA" id="ARBA00023163"/>
    </source>
</evidence>
<dbReference type="Pfam" id="PF13305">
    <property type="entry name" value="TetR_C_33"/>
    <property type="match status" value="1"/>
</dbReference>
<dbReference type="HOGENOM" id="CLU_069356_43_2_9"/>
<dbReference type="OrthoDB" id="9808476at2"/>
<gene>
    <name evidence="6" type="ordered locus">Awo_c32300</name>
</gene>
<dbReference type="Gene3D" id="1.10.10.60">
    <property type="entry name" value="Homeodomain-like"/>
    <property type="match status" value="1"/>
</dbReference>
<evidence type="ECO:0000256" key="2">
    <source>
        <dbReference type="ARBA" id="ARBA00023125"/>
    </source>
</evidence>